<reference evidence="2" key="1">
    <citation type="journal article" date="2023" name="Mol. Phylogenet. Evol.">
        <title>Genome-scale phylogeny and comparative genomics of the fungal order Sordariales.</title>
        <authorList>
            <person name="Hensen N."/>
            <person name="Bonometti L."/>
            <person name="Westerberg I."/>
            <person name="Brannstrom I.O."/>
            <person name="Guillou S."/>
            <person name="Cros-Aarteil S."/>
            <person name="Calhoun S."/>
            <person name="Haridas S."/>
            <person name="Kuo A."/>
            <person name="Mondo S."/>
            <person name="Pangilinan J."/>
            <person name="Riley R."/>
            <person name="LaButti K."/>
            <person name="Andreopoulos B."/>
            <person name="Lipzen A."/>
            <person name="Chen C."/>
            <person name="Yan M."/>
            <person name="Daum C."/>
            <person name="Ng V."/>
            <person name="Clum A."/>
            <person name="Steindorff A."/>
            <person name="Ohm R.A."/>
            <person name="Martin F."/>
            <person name="Silar P."/>
            <person name="Natvig D.O."/>
            <person name="Lalanne C."/>
            <person name="Gautier V."/>
            <person name="Ament-Velasquez S.L."/>
            <person name="Kruys A."/>
            <person name="Hutchinson M.I."/>
            <person name="Powell A.J."/>
            <person name="Barry K."/>
            <person name="Miller A.N."/>
            <person name="Grigoriev I.V."/>
            <person name="Debuchy R."/>
            <person name="Gladieux P."/>
            <person name="Hiltunen Thoren M."/>
            <person name="Johannesson H."/>
        </authorList>
    </citation>
    <scope>NUCLEOTIDE SEQUENCE</scope>
    <source>
        <strain evidence="2">CBS 315.58</strain>
    </source>
</reference>
<evidence type="ECO:0000313" key="3">
    <source>
        <dbReference type="Proteomes" id="UP001303160"/>
    </source>
</evidence>
<reference evidence="2" key="2">
    <citation type="submission" date="2023-05" db="EMBL/GenBank/DDBJ databases">
        <authorList>
            <consortium name="Lawrence Berkeley National Laboratory"/>
            <person name="Steindorff A."/>
            <person name="Hensen N."/>
            <person name="Bonometti L."/>
            <person name="Westerberg I."/>
            <person name="Brannstrom I.O."/>
            <person name="Guillou S."/>
            <person name="Cros-Aarteil S."/>
            <person name="Calhoun S."/>
            <person name="Haridas S."/>
            <person name="Kuo A."/>
            <person name="Mondo S."/>
            <person name="Pangilinan J."/>
            <person name="Riley R."/>
            <person name="Labutti K."/>
            <person name="Andreopoulos B."/>
            <person name="Lipzen A."/>
            <person name="Chen C."/>
            <person name="Yanf M."/>
            <person name="Daum C."/>
            <person name="Ng V."/>
            <person name="Clum A."/>
            <person name="Ohm R."/>
            <person name="Martin F."/>
            <person name="Silar P."/>
            <person name="Natvig D."/>
            <person name="Lalanne C."/>
            <person name="Gautier V."/>
            <person name="Ament-Velasquez S.L."/>
            <person name="Kruys A."/>
            <person name="Hutchinson M.I."/>
            <person name="Powell A.J."/>
            <person name="Barry K."/>
            <person name="Miller A.N."/>
            <person name="Grigoriev I.V."/>
            <person name="Debuchy R."/>
            <person name="Gladieux P."/>
            <person name="Thoren M.H."/>
            <person name="Johannesson H."/>
        </authorList>
    </citation>
    <scope>NUCLEOTIDE SEQUENCE</scope>
    <source>
        <strain evidence="2">CBS 315.58</strain>
    </source>
</reference>
<feature type="transmembrane region" description="Helical" evidence="1">
    <location>
        <begin position="37"/>
        <end position="57"/>
    </location>
</feature>
<dbReference type="AlphaFoldDB" id="A0AAN6XQ13"/>
<sequence>MEPGRVPKDFIIKSGTRLCKAACPACDDSPLSTTGNITGILTFTLGLIASCVAFFFITRNANTEIQSLLDIVNETENHIIQMAKHIGRLDLRHSPDFVEMRNLLIDSLRRFKEAQRETRTHLKSFEKSGSPWTYIRWWYMEKETAAQIARLQGYNQRITAIQLTFLLRTTDNQSNEILKNIIPVREDLENKG</sequence>
<keyword evidence="3" id="KW-1185">Reference proteome</keyword>
<keyword evidence="1" id="KW-1133">Transmembrane helix</keyword>
<accession>A0AAN6XQ13</accession>
<evidence type="ECO:0000256" key="1">
    <source>
        <dbReference type="SAM" id="Phobius"/>
    </source>
</evidence>
<dbReference type="EMBL" id="MU863888">
    <property type="protein sequence ID" value="KAK4203626.1"/>
    <property type="molecule type" value="Genomic_DNA"/>
</dbReference>
<name>A0AAN6XQ13_9PEZI</name>
<gene>
    <name evidence="2" type="ORF">QBC40DRAFT_293743</name>
</gene>
<dbReference type="Proteomes" id="UP001303160">
    <property type="component" value="Unassembled WGS sequence"/>
</dbReference>
<organism evidence="2 3">
    <name type="scientific">Triangularia verruculosa</name>
    <dbReference type="NCBI Taxonomy" id="2587418"/>
    <lineage>
        <taxon>Eukaryota</taxon>
        <taxon>Fungi</taxon>
        <taxon>Dikarya</taxon>
        <taxon>Ascomycota</taxon>
        <taxon>Pezizomycotina</taxon>
        <taxon>Sordariomycetes</taxon>
        <taxon>Sordariomycetidae</taxon>
        <taxon>Sordariales</taxon>
        <taxon>Podosporaceae</taxon>
        <taxon>Triangularia</taxon>
    </lineage>
</organism>
<protein>
    <submittedName>
        <fullName evidence="2">Uncharacterized protein</fullName>
    </submittedName>
</protein>
<evidence type="ECO:0000313" key="2">
    <source>
        <dbReference type="EMBL" id="KAK4203626.1"/>
    </source>
</evidence>
<comment type="caution">
    <text evidence="2">The sequence shown here is derived from an EMBL/GenBank/DDBJ whole genome shotgun (WGS) entry which is preliminary data.</text>
</comment>
<keyword evidence="1" id="KW-0812">Transmembrane</keyword>
<proteinExistence type="predicted"/>
<keyword evidence="1" id="KW-0472">Membrane</keyword>